<feature type="transmembrane region" description="Helical" evidence="8">
    <location>
        <begin position="284"/>
        <end position="304"/>
    </location>
</feature>
<dbReference type="Gene3D" id="1.20.1250.20">
    <property type="entry name" value="MFS general substrate transporter like domains"/>
    <property type="match status" value="2"/>
</dbReference>
<dbReference type="Pfam" id="PF03137">
    <property type="entry name" value="OATP"/>
    <property type="match status" value="2"/>
</dbReference>
<keyword evidence="3" id="KW-1003">Cell membrane</keyword>
<feature type="transmembrane region" description="Helical" evidence="8">
    <location>
        <begin position="756"/>
        <end position="778"/>
    </location>
</feature>
<feature type="transmembrane region" description="Helical" evidence="8">
    <location>
        <begin position="1233"/>
        <end position="1253"/>
    </location>
</feature>
<evidence type="ECO:0000259" key="9">
    <source>
        <dbReference type="PROSITE" id="PS51465"/>
    </source>
</evidence>
<evidence type="ECO:0000313" key="11">
    <source>
        <dbReference type="Proteomes" id="UP000887458"/>
    </source>
</evidence>
<sequence length="1286" mass="142389">MSNNRQSMDTSIAVKNSNKILTKNHYVVDDDEEDEEKLTSCGIGSWRPKWLQFFSSPIFFLINLSLVGIIQSMNGPIFFSTMSTLEKRYAFDSKISGIILIADNISQFMISPLAGYLAIRFNRARLIAVSELFLAFACFLTASPYFIYGPAELYDHHDNGNMTIGVNNNWLVNITETTSTTPIINGQSSIPIITAGQSASSSIFQNLKNNHKSLQMCSDNNAEINEMRCLDKRGHTKWLAVIILFFGCFFKGIGFTCYFVIGFPYLDDNVGKKNSPIYMSIIQAIRLIGPACGYLLASFCLRFYENPLANVGITRTDPRFVGAWWLAFCITGTLLFIVTLPMFLFPTQFKTASCKATKMKKRMKQAGGSLQAFKRFLTNPFIMLYLAGSIFRYIGIGGYIMLKPKFIESQFRQSSSSASFITGTTSILPMAIGILLGGAMLALFRPNARAILIYVFFAEGLSIFSMGSGMFLGCDPVQMDGNYNSLGRFTMNAPCNQDCSCTTNSFAPVCAPDGRTTFFSPCFAGCREIFMANQTLTDCSCIKDVNNDNPAHIGYCQRDIDKCTNLVPYLMVVLGGSIVSATARTANALISFRSVDPMDKGFTIGAASAFMAIFAFIPYPLIFGNIADASCKIWESRCDSSIAAKNSNKFSTKNHYVVNDDEEDEEKLTSCGIGSWRPKWLQFFSSPIFFLINLSLVGIIQSMNGPIFFSTMSTLEKRYAFDSKISAIILIADNISQFFMSPIAGYLAIRFNRARLIASAELLLAFSCFLTASPYFIYGPAQLDEHHHNGNMTIGTNDNWLLNITQTTSTTPIPLIINGQSSIPIITTGKSPSIFKNLNNNHKSLQMCSDNNAGINEMRCLDKSSHTKWLAVVILFIVSFFKGIGFTCYFVIGFPYLDDNVGKKNSPIYMSIIQATRLIGPACGYLLSSFCLRFYENPLANVTITRTDPRFIGAWWLASCITGILLFIVSLPMFLFPTQFKTASVKANEMKKRLKQAGGSLQAFKRFLTNPFIMLYLIGSAFRYIGIGGYIMLKPKFIESQFRQSSSSASFITGTTSILPMAIGILLGGGFLALFRPSARFILIYVFIVESLSIFTMGSGMFLGCDPLKMNGNYDSLGRFTMNAPCNQDCSCTTNSFTPVCAPDGQTTYFSPCFAGCRDIFATNQTLTDCSCIQDVNNPNQAHIGYCQRDIDNCTNLFPYLFVVLCGAIVSSTARTANALISFRSVDPMDKGFTIGAASAFMAIFAFIPYPLIFGNVADACCLIWDSRCGKTGNCWLYDQEKFQFE</sequence>
<evidence type="ECO:0000256" key="2">
    <source>
        <dbReference type="ARBA" id="ARBA00009657"/>
    </source>
</evidence>
<feature type="domain" description="Kazal-like" evidence="9">
    <location>
        <begin position="1120"/>
        <end position="1174"/>
    </location>
</feature>
<evidence type="ECO:0000256" key="4">
    <source>
        <dbReference type="ARBA" id="ARBA00022692"/>
    </source>
</evidence>
<evidence type="ECO:0000256" key="5">
    <source>
        <dbReference type="ARBA" id="ARBA00022989"/>
    </source>
</evidence>
<comment type="caution">
    <text evidence="10">The sequence shown here is derived from an EMBL/GenBank/DDBJ whole genome shotgun (WGS) entry which is preliminary data.</text>
</comment>
<dbReference type="SUPFAM" id="SSF100895">
    <property type="entry name" value="Kazal-type serine protease inhibitors"/>
    <property type="match status" value="2"/>
</dbReference>
<feature type="transmembrane region" description="Helical" evidence="8">
    <location>
        <begin position="869"/>
        <end position="897"/>
    </location>
</feature>
<dbReference type="InterPro" id="IPR036259">
    <property type="entry name" value="MFS_trans_sf"/>
</dbReference>
<keyword evidence="11" id="KW-1185">Reference proteome</keyword>
<dbReference type="PANTHER" id="PTHR11388:SF76">
    <property type="entry name" value="SOLUTE CARRIER ORGANIC ANION TRANSPORTER FAMILY MEMBER"/>
    <property type="match status" value="1"/>
</dbReference>
<dbReference type="InterPro" id="IPR002350">
    <property type="entry name" value="Kazal_dom"/>
</dbReference>
<dbReference type="SUPFAM" id="SSF103473">
    <property type="entry name" value="MFS general substrate transporter"/>
    <property type="match status" value="2"/>
</dbReference>
<name>A0ABQ8J7R3_DERPT</name>
<dbReference type="Pfam" id="PF07648">
    <property type="entry name" value="Kazal_2"/>
    <property type="match status" value="2"/>
</dbReference>
<feature type="transmembrane region" description="Helical" evidence="8">
    <location>
        <begin position="381"/>
        <end position="400"/>
    </location>
</feature>
<feature type="transmembrane region" description="Helical" evidence="8">
    <location>
        <begin position="1082"/>
        <end position="1103"/>
    </location>
</feature>
<reference evidence="10 11" key="2">
    <citation type="journal article" date="2022" name="Mol. Biol. Evol.">
        <title>Comparative Genomics Reveals Insights into the Divergent Evolution of Astigmatic Mites and Household Pest Adaptations.</title>
        <authorList>
            <person name="Xiong Q."/>
            <person name="Wan A.T."/>
            <person name="Liu X."/>
            <person name="Fung C.S."/>
            <person name="Xiao X."/>
            <person name="Malainual N."/>
            <person name="Hou J."/>
            <person name="Wang L."/>
            <person name="Wang M."/>
            <person name="Yang K.Y."/>
            <person name="Cui Y."/>
            <person name="Leung E.L."/>
            <person name="Nong W."/>
            <person name="Shin S.K."/>
            <person name="Au S.W."/>
            <person name="Jeong K.Y."/>
            <person name="Chew F.T."/>
            <person name="Hui J.H."/>
            <person name="Leung T.F."/>
            <person name="Tungtrongchitr A."/>
            <person name="Zhong N."/>
            <person name="Liu Z."/>
            <person name="Tsui S.K."/>
        </authorList>
    </citation>
    <scope>NUCLEOTIDE SEQUENCE [LARGE SCALE GENOMIC DNA]</scope>
    <source>
        <strain evidence="10">Derp</strain>
    </source>
</reference>
<comment type="similarity">
    <text evidence="2">Belongs to the organo anion transporter (TC 2.A.60) family.</text>
</comment>
<evidence type="ECO:0000256" key="3">
    <source>
        <dbReference type="ARBA" id="ARBA00022475"/>
    </source>
</evidence>
<evidence type="ECO:0000256" key="8">
    <source>
        <dbReference type="SAM" id="Phobius"/>
    </source>
</evidence>
<evidence type="ECO:0000256" key="1">
    <source>
        <dbReference type="ARBA" id="ARBA00004651"/>
    </source>
</evidence>
<dbReference type="CDD" id="cd17336">
    <property type="entry name" value="MFS_SLCO_OATP"/>
    <property type="match status" value="2"/>
</dbReference>
<dbReference type="PROSITE" id="PS51465">
    <property type="entry name" value="KAZAL_2"/>
    <property type="match status" value="2"/>
</dbReference>
<feature type="transmembrane region" description="Helical" evidence="8">
    <location>
        <begin position="238"/>
        <end position="263"/>
    </location>
</feature>
<keyword evidence="5 8" id="KW-1133">Transmembrane helix</keyword>
<evidence type="ECO:0000256" key="7">
    <source>
        <dbReference type="ARBA" id="ARBA00023157"/>
    </source>
</evidence>
<dbReference type="InterPro" id="IPR036058">
    <property type="entry name" value="Kazal_dom_sf"/>
</dbReference>
<proteinExistence type="inferred from homology"/>
<feature type="domain" description="Kazal-like" evidence="9">
    <location>
        <begin position="489"/>
        <end position="543"/>
    </location>
</feature>
<feature type="transmembrane region" description="Helical" evidence="8">
    <location>
        <begin position="420"/>
        <end position="444"/>
    </location>
</feature>
<reference evidence="10 11" key="1">
    <citation type="journal article" date="2018" name="J. Allergy Clin. Immunol.">
        <title>High-quality assembly of Dermatophagoides pteronyssinus genome and transcriptome reveals a wide range of novel allergens.</title>
        <authorList>
            <person name="Liu X.Y."/>
            <person name="Yang K.Y."/>
            <person name="Wang M.Q."/>
            <person name="Kwok J.S."/>
            <person name="Zeng X."/>
            <person name="Yang Z."/>
            <person name="Xiao X.J."/>
            <person name="Lau C.P."/>
            <person name="Li Y."/>
            <person name="Huang Z.M."/>
            <person name="Ba J.G."/>
            <person name="Yim A.K."/>
            <person name="Ouyang C.Y."/>
            <person name="Ngai S.M."/>
            <person name="Chan T.F."/>
            <person name="Leung E.L."/>
            <person name="Liu L."/>
            <person name="Liu Z.G."/>
            <person name="Tsui S.K."/>
        </authorList>
    </citation>
    <scope>NUCLEOTIDE SEQUENCE [LARGE SCALE GENOMIC DNA]</scope>
    <source>
        <strain evidence="10">Derp</strain>
    </source>
</reference>
<dbReference type="PANTHER" id="PTHR11388">
    <property type="entry name" value="ORGANIC ANION TRANSPORTER"/>
    <property type="match status" value="1"/>
</dbReference>
<feature type="transmembrane region" description="Helical" evidence="8">
    <location>
        <begin position="602"/>
        <end position="622"/>
    </location>
</feature>
<feature type="transmembrane region" description="Helical" evidence="8">
    <location>
        <begin position="451"/>
        <end position="472"/>
    </location>
</feature>
<feature type="transmembrane region" description="Helical" evidence="8">
    <location>
        <begin position="324"/>
        <end position="345"/>
    </location>
</feature>
<feature type="transmembrane region" description="Helical" evidence="8">
    <location>
        <begin position="688"/>
        <end position="709"/>
    </location>
</feature>
<gene>
    <name evidence="10" type="ORF">DERP_003917</name>
</gene>
<feature type="transmembrane region" description="Helical" evidence="8">
    <location>
        <begin position="58"/>
        <end position="78"/>
    </location>
</feature>
<protein>
    <recommendedName>
        <fullName evidence="9">Kazal-like domain-containing protein</fullName>
    </recommendedName>
</protein>
<feature type="transmembrane region" description="Helical" evidence="8">
    <location>
        <begin position="955"/>
        <end position="976"/>
    </location>
</feature>
<dbReference type="Proteomes" id="UP000887458">
    <property type="component" value="Unassembled WGS sequence"/>
</dbReference>
<comment type="subcellular location">
    <subcellularLocation>
        <location evidence="1">Cell membrane</location>
        <topology evidence="1">Multi-pass membrane protein</topology>
    </subcellularLocation>
</comment>
<keyword evidence="6 8" id="KW-0472">Membrane</keyword>
<organism evidence="10 11">
    <name type="scientific">Dermatophagoides pteronyssinus</name>
    <name type="common">European house dust mite</name>
    <dbReference type="NCBI Taxonomy" id="6956"/>
    <lineage>
        <taxon>Eukaryota</taxon>
        <taxon>Metazoa</taxon>
        <taxon>Ecdysozoa</taxon>
        <taxon>Arthropoda</taxon>
        <taxon>Chelicerata</taxon>
        <taxon>Arachnida</taxon>
        <taxon>Acari</taxon>
        <taxon>Acariformes</taxon>
        <taxon>Sarcoptiformes</taxon>
        <taxon>Astigmata</taxon>
        <taxon>Psoroptidia</taxon>
        <taxon>Analgoidea</taxon>
        <taxon>Pyroglyphidae</taxon>
        <taxon>Dermatophagoidinae</taxon>
        <taxon>Dermatophagoides</taxon>
    </lineage>
</organism>
<accession>A0ABQ8J7R3</accession>
<evidence type="ECO:0000256" key="6">
    <source>
        <dbReference type="ARBA" id="ARBA00023136"/>
    </source>
</evidence>
<evidence type="ECO:0000313" key="10">
    <source>
        <dbReference type="EMBL" id="KAH9418592.1"/>
    </source>
</evidence>
<keyword evidence="7" id="KW-1015">Disulfide bond</keyword>
<dbReference type="NCBIfam" id="TIGR00805">
    <property type="entry name" value="oat"/>
    <property type="match status" value="2"/>
</dbReference>
<feature type="transmembrane region" description="Helical" evidence="8">
    <location>
        <begin position="126"/>
        <end position="148"/>
    </location>
</feature>
<feature type="transmembrane region" description="Helical" evidence="8">
    <location>
        <begin position="1012"/>
        <end position="1031"/>
    </location>
</feature>
<feature type="transmembrane region" description="Helical" evidence="8">
    <location>
        <begin position="1051"/>
        <end position="1075"/>
    </location>
</feature>
<feature type="transmembrane region" description="Helical" evidence="8">
    <location>
        <begin position="98"/>
        <end position="119"/>
    </location>
</feature>
<feature type="transmembrane region" description="Helical" evidence="8">
    <location>
        <begin position="1197"/>
        <end position="1221"/>
    </location>
</feature>
<dbReference type="InterPro" id="IPR004156">
    <property type="entry name" value="OATP"/>
</dbReference>
<keyword evidence="4 8" id="KW-0812">Transmembrane</keyword>
<dbReference type="EMBL" id="NJHN03000062">
    <property type="protein sequence ID" value="KAH9418592.1"/>
    <property type="molecule type" value="Genomic_DNA"/>
</dbReference>